<keyword evidence="2" id="KW-1185">Reference proteome</keyword>
<dbReference type="EMBL" id="VSRR010000175">
    <property type="protein sequence ID" value="MPC11663.1"/>
    <property type="molecule type" value="Genomic_DNA"/>
</dbReference>
<evidence type="ECO:0000313" key="2">
    <source>
        <dbReference type="Proteomes" id="UP000324222"/>
    </source>
</evidence>
<dbReference type="AlphaFoldDB" id="A0A5B7CW44"/>
<protein>
    <submittedName>
        <fullName evidence="1">Uncharacterized protein</fullName>
    </submittedName>
</protein>
<gene>
    <name evidence="1" type="ORF">E2C01_004334</name>
</gene>
<reference evidence="1 2" key="1">
    <citation type="submission" date="2019-05" db="EMBL/GenBank/DDBJ databases">
        <title>Another draft genome of Portunus trituberculatus and its Hox gene families provides insights of decapod evolution.</title>
        <authorList>
            <person name="Jeong J.-H."/>
            <person name="Song I."/>
            <person name="Kim S."/>
            <person name="Choi T."/>
            <person name="Kim D."/>
            <person name="Ryu S."/>
            <person name="Kim W."/>
        </authorList>
    </citation>
    <scope>NUCLEOTIDE SEQUENCE [LARGE SCALE GENOMIC DNA]</scope>
    <source>
        <tissue evidence="1">Muscle</tissue>
    </source>
</reference>
<comment type="caution">
    <text evidence="1">The sequence shown here is derived from an EMBL/GenBank/DDBJ whole genome shotgun (WGS) entry which is preliminary data.</text>
</comment>
<name>A0A5B7CW44_PORTR</name>
<accession>A0A5B7CW44</accession>
<dbReference type="Proteomes" id="UP000324222">
    <property type="component" value="Unassembled WGS sequence"/>
</dbReference>
<organism evidence="1 2">
    <name type="scientific">Portunus trituberculatus</name>
    <name type="common">Swimming crab</name>
    <name type="synonym">Neptunus trituberculatus</name>
    <dbReference type="NCBI Taxonomy" id="210409"/>
    <lineage>
        <taxon>Eukaryota</taxon>
        <taxon>Metazoa</taxon>
        <taxon>Ecdysozoa</taxon>
        <taxon>Arthropoda</taxon>
        <taxon>Crustacea</taxon>
        <taxon>Multicrustacea</taxon>
        <taxon>Malacostraca</taxon>
        <taxon>Eumalacostraca</taxon>
        <taxon>Eucarida</taxon>
        <taxon>Decapoda</taxon>
        <taxon>Pleocyemata</taxon>
        <taxon>Brachyura</taxon>
        <taxon>Eubrachyura</taxon>
        <taxon>Portunoidea</taxon>
        <taxon>Portunidae</taxon>
        <taxon>Portuninae</taxon>
        <taxon>Portunus</taxon>
    </lineage>
</organism>
<proteinExistence type="predicted"/>
<sequence length="61" mass="6718">MRSRSGNGTSTQSHLQPCLTHPCNPCEARPVAPVSKCSPPTLETIRRTSRETKILKIPYAI</sequence>
<evidence type="ECO:0000313" key="1">
    <source>
        <dbReference type="EMBL" id="MPC11663.1"/>
    </source>
</evidence>